<feature type="transmembrane region" description="Helical" evidence="1">
    <location>
        <begin position="12"/>
        <end position="30"/>
    </location>
</feature>
<protein>
    <submittedName>
        <fullName evidence="2">Uncharacterized protein</fullName>
    </submittedName>
</protein>
<evidence type="ECO:0000313" key="3">
    <source>
        <dbReference type="Proteomes" id="UP000257109"/>
    </source>
</evidence>
<keyword evidence="1" id="KW-0812">Transmembrane</keyword>
<dbReference type="AlphaFoldDB" id="A0A371FPE3"/>
<dbReference type="EMBL" id="QJKJ01008307">
    <property type="protein sequence ID" value="RDX80178.1"/>
    <property type="molecule type" value="Genomic_DNA"/>
</dbReference>
<name>A0A371FPE3_MUCPR</name>
<organism evidence="2 3">
    <name type="scientific">Mucuna pruriens</name>
    <name type="common">Velvet bean</name>
    <name type="synonym">Dolichos pruriens</name>
    <dbReference type="NCBI Taxonomy" id="157652"/>
    <lineage>
        <taxon>Eukaryota</taxon>
        <taxon>Viridiplantae</taxon>
        <taxon>Streptophyta</taxon>
        <taxon>Embryophyta</taxon>
        <taxon>Tracheophyta</taxon>
        <taxon>Spermatophyta</taxon>
        <taxon>Magnoliopsida</taxon>
        <taxon>eudicotyledons</taxon>
        <taxon>Gunneridae</taxon>
        <taxon>Pentapetalae</taxon>
        <taxon>rosids</taxon>
        <taxon>fabids</taxon>
        <taxon>Fabales</taxon>
        <taxon>Fabaceae</taxon>
        <taxon>Papilionoideae</taxon>
        <taxon>50 kb inversion clade</taxon>
        <taxon>NPAAA clade</taxon>
        <taxon>indigoferoid/millettioid clade</taxon>
        <taxon>Phaseoleae</taxon>
        <taxon>Mucuna</taxon>
    </lineage>
</organism>
<feature type="non-terminal residue" evidence="2">
    <location>
        <position position="1"/>
    </location>
</feature>
<evidence type="ECO:0000256" key="1">
    <source>
        <dbReference type="SAM" id="Phobius"/>
    </source>
</evidence>
<gene>
    <name evidence="2" type="ORF">CR513_39311</name>
</gene>
<reference evidence="2" key="1">
    <citation type="submission" date="2018-05" db="EMBL/GenBank/DDBJ databases">
        <title>Draft genome of Mucuna pruriens seed.</title>
        <authorList>
            <person name="Nnadi N.E."/>
            <person name="Vos R."/>
            <person name="Hasami M.H."/>
            <person name="Devisetty U.K."/>
            <person name="Aguiy J.C."/>
        </authorList>
    </citation>
    <scope>NUCLEOTIDE SEQUENCE [LARGE SCALE GENOMIC DNA]</scope>
    <source>
        <strain evidence="2">JCA_2017</strain>
    </source>
</reference>
<evidence type="ECO:0000313" key="2">
    <source>
        <dbReference type="EMBL" id="RDX80178.1"/>
    </source>
</evidence>
<keyword evidence="1" id="KW-0472">Membrane</keyword>
<proteinExistence type="predicted"/>
<sequence>MESIMVGNAARLLSFSWLLWLLTFHVLRLASSKLRKPTKFLSTPISRPLKMSLINSMSMFI</sequence>
<keyword evidence="3" id="KW-1185">Reference proteome</keyword>
<keyword evidence="1" id="KW-1133">Transmembrane helix</keyword>
<dbReference type="Proteomes" id="UP000257109">
    <property type="component" value="Unassembled WGS sequence"/>
</dbReference>
<accession>A0A371FPE3</accession>
<comment type="caution">
    <text evidence="2">The sequence shown here is derived from an EMBL/GenBank/DDBJ whole genome shotgun (WGS) entry which is preliminary data.</text>
</comment>